<dbReference type="SMART" id="SM00093">
    <property type="entry name" value="SERPIN"/>
    <property type="match status" value="1"/>
</dbReference>
<evidence type="ECO:0000313" key="4">
    <source>
        <dbReference type="EMBL" id="PON93533.1"/>
    </source>
</evidence>
<dbReference type="SUPFAM" id="SSF56574">
    <property type="entry name" value="Serpins"/>
    <property type="match status" value="1"/>
</dbReference>
<protein>
    <submittedName>
        <fullName evidence="4">Serpin family</fullName>
    </submittedName>
</protein>
<dbReference type="InterPro" id="IPR042185">
    <property type="entry name" value="Serpin_sf_2"/>
</dbReference>
<reference evidence="5" key="1">
    <citation type="submission" date="2016-06" db="EMBL/GenBank/DDBJ databases">
        <title>Parallel loss of symbiosis genes in relatives of nitrogen-fixing non-legume Parasponia.</title>
        <authorList>
            <person name="Van Velzen R."/>
            <person name="Holmer R."/>
            <person name="Bu F."/>
            <person name="Rutten L."/>
            <person name="Van Zeijl A."/>
            <person name="Liu W."/>
            <person name="Santuari L."/>
            <person name="Cao Q."/>
            <person name="Sharma T."/>
            <person name="Shen D."/>
            <person name="Roswanjaya Y."/>
            <person name="Wardhani T."/>
            <person name="Kalhor M.S."/>
            <person name="Jansen J."/>
            <person name="Van den Hoogen J."/>
            <person name="Gungor B."/>
            <person name="Hartog M."/>
            <person name="Hontelez J."/>
            <person name="Verver J."/>
            <person name="Yang W.-C."/>
            <person name="Schijlen E."/>
            <person name="Repin R."/>
            <person name="Schilthuizen M."/>
            <person name="Schranz E."/>
            <person name="Heidstra R."/>
            <person name="Miyata K."/>
            <person name="Fedorova E."/>
            <person name="Kohlen W."/>
            <person name="Bisseling T."/>
            <person name="Smit S."/>
            <person name="Geurts R."/>
        </authorList>
    </citation>
    <scope>NUCLEOTIDE SEQUENCE [LARGE SCALE GENOMIC DNA]</scope>
    <source>
        <strain evidence="5">cv. RG33-2</strain>
    </source>
</reference>
<dbReference type="Gene3D" id="3.30.497.10">
    <property type="entry name" value="Antithrombin, subunit I, domain 2"/>
    <property type="match status" value="2"/>
</dbReference>
<dbReference type="STRING" id="63057.A0A2P5F6W0"/>
<dbReference type="AlphaFoldDB" id="A0A2P5F6W0"/>
<dbReference type="InterPro" id="IPR023796">
    <property type="entry name" value="Serpin_dom"/>
</dbReference>
<dbReference type="PANTHER" id="PTHR11461">
    <property type="entry name" value="SERINE PROTEASE INHIBITOR, SERPIN"/>
    <property type="match status" value="1"/>
</dbReference>
<name>A0A2P5F6W0_TREOI</name>
<keyword evidence="5" id="KW-1185">Reference proteome</keyword>
<comment type="caution">
    <text evidence="4">The sequence shown here is derived from an EMBL/GenBank/DDBJ whole genome shotgun (WGS) entry which is preliminary data.</text>
</comment>
<dbReference type="Pfam" id="PF00079">
    <property type="entry name" value="Serpin"/>
    <property type="match status" value="2"/>
</dbReference>
<dbReference type="Proteomes" id="UP000237000">
    <property type="component" value="Unassembled WGS sequence"/>
</dbReference>
<comment type="similarity">
    <text evidence="1 2">Belongs to the serpin family.</text>
</comment>
<evidence type="ECO:0000256" key="2">
    <source>
        <dbReference type="RuleBase" id="RU000411"/>
    </source>
</evidence>
<dbReference type="OrthoDB" id="1063785at2759"/>
<dbReference type="InParanoid" id="A0A2P5F6W0"/>
<dbReference type="EMBL" id="JXTC01000058">
    <property type="protein sequence ID" value="PON93533.1"/>
    <property type="molecule type" value="Genomic_DNA"/>
</dbReference>
<evidence type="ECO:0000313" key="5">
    <source>
        <dbReference type="Proteomes" id="UP000237000"/>
    </source>
</evidence>
<feature type="domain" description="Serpin" evidence="3">
    <location>
        <begin position="4"/>
        <end position="310"/>
    </location>
</feature>
<organism evidence="4 5">
    <name type="scientific">Trema orientale</name>
    <name type="common">Charcoal tree</name>
    <name type="synonym">Celtis orientalis</name>
    <dbReference type="NCBI Taxonomy" id="63057"/>
    <lineage>
        <taxon>Eukaryota</taxon>
        <taxon>Viridiplantae</taxon>
        <taxon>Streptophyta</taxon>
        <taxon>Embryophyta</taxon>
        <taxon>Tracheophyta</taxon>
        <taxon>Spermatophyta</taxon>
        <taxon>Magnoliopsida</taxon>
        <taxon>eudicotyledons</taxon>
        <taxon>Gunneridae</taxon>
        <taxon>Pentapetalae</taxon>
        <taxon>rosids</taxon>
        <taxon>fabids</taxon>
        <taxon>Rosales</taxon>
        <taxon>Cannabaceae</taxon>
        <taxon>Trema</taxon>
    </lineage>
</organism>
<dbReference type="Gene3D" id="2.30.39.10">
    <property type="entry name" value="Alpha-1-antitrypsin, domain 1"/>
    <property type="match status" value="1"/>
</dbReference>
<dbReference type="InterPro" id="IPR042178">
    <property type="entry name" value="Serpin_sf_1"/>
</dbReference>
<dbReference type="GO" id="GO:0005615">
    <property type="term" value="C:extracellular space"/>
    <property type="evidence" value="ECO:0007669"/>
    <property type="project" value="InterPro"/>
</dbReference>
<dbReference type="PANTHER" id="PTHR11461:SF340">
    <property type="entry name" value="SERPIN DOMAIN-CONTAINING PROTEIN"/>
    <property type="match status" value="1"/>
</dbReference>
<dbReference type="InterPro" id="IPR000215">
    <property type="entry name" value="Serpin_fam"/>
</dbReference>
<evidence type="ECO:0000256" key="1">
    <source>
        <dbReference type="ARBA" id="ARBA00009500"/>
    </source>
</evidence>
<accession>A0A2P5F6W0</accession>
<sequence length="313" mass="35112">MLSFVAAGSKGIQFCGLSFVITCYVKLGCCRVKGPYLGTTIVLSEIIRVASPDEGSGNHLNCGPQLKFVNGAWLDQRFMLKPSFETTIKDSYKTNLKNVDFPNKANEVVEEVSTWAEKATQGLVKELLPSGSLDSDTTLVLANALYFKGSWVRKFDASKTQPKNFYLLNGRVIHVPFMTTERITEEHEYECFQDFMDSSNLSKCSKTKPEMLNQQLDVERAKLPEFWIPKFKFSSEFEASHTMKEMGLTLPFQTGDLTEAVDHCSHNDQLYVSDMSHESFIEVNEEGPEATASSGIMWQLASEKNRLSSKLCG</sequence>
<proteinExistence type="inferred from homology"/>
<dbReference type="InterPro" id="IPR036186">
    <property type="entry name" value="Serpin_sf"/>
</dbReference>
<evidence type="ECO:0000259" key="3">
    <source>
        <dbReference type="SMART" id="SM00093"/>
    </source>
</evidence>
<dbReference type="GO" id="GO:0004867">
    <property type="term" value="F:serine-type endopeptidase inhibitor activity"/>
    <property type="evidence" value="ECO:0007669"/>
    <property type="project" value="InterPro"/>
</dbReference>
<gene>
    <name evidence="4" type="ORF">TorRG33x02_108110</name>
</gene>